<dbReference type="EMBL" id="JBBXMP010000441">
    <property type="protein sequence ID" value="KAL0057768.1"/>
    <property type="molecule type" value="Genomic_DNA"/>
</dbReference>
<comment type="caution">
    <text evidence="3">The sequence shown here is derived from an EMBL/GenBank/DDBJ whole genome shotgun (WGS) entry which is preliminary data.</text>
</comment>
<protein>
    <recommendedName>
        <fullName evidence="5">Secreted protein</fullName>
    </recommendedName>
</protein>
<accession>A0ABR2ZAG3</accession>
<proteinExistence type="predicted"/>
<feature type="non-terminal residue" evidence="3">
    <location>
        <position position="72"/>
    </location>
</feature>
<feature type="compositionally biased region" description="Low complexity" evidence="1">
    <location>
        <begin position="36"/>
        <end position="45"/>
    </location>
</feature>
<feature type="chain" id="PRO_5047207854" description="Secreted protein" evidence="2">
    <location>
        <begin position="39"/>
        <end position="72"/>
    </location>
</feature>
<gene>
    <name evidence="3" type="ORF">AAF712_015585</name>
</gene>
<keyword evidence="4" id="KW-1185">Reference proteome</keyword>
<evidence type="ECO:0000256" key="2">
    <source>
        <dbReference type="SAM" id="SignalP"/>
    </source>
</evidence>
<evidence type="ECO:0008006" key="5">
    <source>
        <dbReference type="Google" id="ProtNLM"/>
    </source>
</evidence>
<organism evidence="3 4">
    <name type="scientific">Marasmius tenuissimus</name>
    <dbReference type="NCBI Taxonomy" id="585030"/>
    <lineage>
        <taxon>Eukaryota</taxon>
        <taxon>Fungi</taxon>
        <taxon>Dikarya</taxon>
        <taxon>Basidiomycota</taxon>
        <taxon>Agaricomycotina</taxon>
        <taxon>Agaricomycetes</taxon>
        <taxon>Agaricomycetidae</taxon>
        <taxon>Agaricales</taxon>
        <taxon>Marasmiineae</taxon>
        <taxon>Marasmiaceae</taxon>
        <taxon>Marasmius</taxon>
    </lineage>
</organism>
<evidence type="ECO:0000256" key="1">
    <source>
        <dbReference type="SAM" id="MobiDB-lite"/>
    </source>
</evidence>
<feature type="signal peptide" evidence="2">
    <location>
        <begin position="1"/>
        <end position="38"/>
    </location>
</feature>
<name>A0ABR2ZAG3_9AGAR</name>
<sequence length="72" mass="7467">MTRDAIMTCMLPTTLPVLMLPKATILGLLAMAMPSTLPANNSPSSPTLPPSSVPANKTIDTMRTGLSAAKTI</sequence>
<evidence type="ECO:0000313" key="4">
    <source>
        <dbReference type="Proteomes" id="UP001437256"/>
    </source>
</evidence>
<feature type="region of interest" description="Disordered" evidence="1">
    <location>
        <begin position="36"/>
        <end position="57"/>
    </location>
</feature>
<keyword evidence="2" id="KW-0732">Signal</keyword>
<reference evidence="3 4" key="1">
    <citation type="submission" date="2024-05" db="EMBL/GenBank/DDBJ databases">
        <title>A draft genome resource for the thread blight pathogen Marasmius tenuissimus strain MS-2.</title>
        <authorList>
            <person name="Yulfo-Soto G.E."/>
            <person name="Baruah I.K."/>
            <person name="Amoako-Attah I."/>
            <person name="Bukari Y."/>
            <person name="Meinhardt L.W."/>
            <person name="Bailey B.A."/>
            <person name="Cohen S.P."/>
        </authorList>
    </citation>
    <scope>NUCLEOTIDE SEQUENCE [LARGE SCALE GENOMIC DNA]</scope>
    <source>
        <strain evidence="3 4">MS-2</strain>
    </source>
</reference>
<evidence type="ECO:0000313" key="3">
    <source>
        <dbReference type="EMBL" id="KAL0057768.1"/>
    </source>
</evidence>
<dbReference type="Proteomes" id="UP001437256">
    <property type="component" value="Unassembled WGS sequence"/>
</dbReference>